<dbReference type="Gene3D" id="3.40.50.1110">
    <property type="entry name" value="SGNH hydrolase"/>
    <property type="match status" value="1"/>
</dbReference>
<evidence type="ECO:0008006" key="3">
    <source>
        <dbReference type="Google" id="ProtNLM"/>
    </source>
</evidence>
<accession>A0A143BI53</accession>
<name>A0A143BI53_9BACT</name>
<dbReference type="InterPro" id="IPR036514">
    <property type="entry name" value="SGNH_hydro_sf"/>
</dbReference>
<dbReference type="AlphaFoldDB" id="A0A143BI53"/>
<sequence length="614" mass="66151">MTSKRSRGFAIVALALPFLLFGVIEGATRLLWTDGAMPLFIPSAAGNGAWLMPNPVVAARWFPGEASPPAPNPEFFRAQKSPNGFRVFVLGESSAQGFPYPRTGSFARLLDAALTDALPGRDVEVITLGIAATNSYAMLDVLPEVIAQHPDAVLYYGGHNEYVGALGAGASIRLSASPALTRFFVRLQHLRSVRALNRFVAQRRARGAAGAIDPAAASFMESVTSGKEVASDSPEYRVGVEQFEQNLERIVQSMVQAGAPLYVASTPSNVRDQPPFASAGNSAAREAYRAAQGALQAGDSVQARTAFVRARDLDVVRFRAPSVFDSVVRRVVQRAAAGVTYVPMVEAFAAQSVVGVPGRDLFLEHVHPNRDGVQLLARTFLQAMIETPPPGTTFEAARVRPMVEYERRVAVTPFDERIAAHRVAALGARWPFVPLDSQGDYRGRYIPTGFADSLAFLVAGGARPWEFAKLELARRLEAGGNAAQAIQEYLGLAGDQFIFAEPHTLAGAALFRARRFAEADSQFVQAMAIAPTADLAVARARIAGDRQDWPAALAMLDIAQKLDRSRADVLYQLSLAQSLTGNLAGAQQTARELQRQHPQFPALPQLLSVLGLPR</sequence>
<dbReference type="OrthoDB" id="239390at2"/>
<dbReference type="RefSeq" id="WP_026850072.1">
    <property type="nucleotide sequence ID" value="NZ_CP011454.1"/>
</dbReference>
<reference evidence="1 2" key="1">
    <citation type="journal article" date="2014" name="Proc. Natl. Acad. Sci. U.S.A.">
        <title>Functional type 2 photosynthetic reaction centers found in the rare bacterial phylum Gemmatimonadetes.</title>
        <authorList>
            <person name="Zeng Y."/>
            <person name="Feng F."/>
            <person name="Medova H."/>
            <person name="Dean J."/>
            <person name="Koblizek M."/>
        </authorList>
    </citation>
    <scope>NUCLEOTIDE SEQUENCE [LARGE SCALE GENOMIC DNA]</scope>
    <source>
        <strain evidence="1 2">AP64</strain>
    </source>
</reference>
<dbReference type="Proteomes" id="UP000076404">
    <property type="component" value="Chromosome"/>
</dbReference>
<organism evidence="1 2">
    <name type="scientific">Gemmatimonas phototrophica</name>
    <dbReference type="NCBI Taxonomy" id="1379270"/>
    <lineage>
        <taxon>Bacteria</taxon>
        <taxon>Pseudomonadati</taxon>
        <taxon>Gemmatimonadota</taxon>
        <taxon>Gemmatimonadia</taxon>
        <taxon>Gemmatimonadales</taxon>
        <taxon>Gemmatimonadaceae</taxon>
        <taxon>Gemmatimonas</taxon>
    </lineage>
</organism>
<dbReference type="GO" id="GO:0016788">
    <property type="term" value="F:hydrolase activity, acting on ester bonds"/>
    <property type="evidence" value="ECO:0007669"/>
    <property type="project" value="UniProtKB-ARBA"/>
</dbReference>
<dbReference type="STRING" id="1379270.GEMMAAP_04425"/>
<dbReference type="eggNOG" id="COG2755">
    <property type="taxonomic scope" value="Bacteria"/>
</dbReference>
<protein>
    <recommendedName>
        <fullName evidence="3">SGNH hydrolase-type esterase domain-containing protein</fullName>
    </recommendedName>
</protein>
<keyword evidence="2" id="KW-1185">Reference proteome</keyword>
<evidence type="ECO:0000313" key="1">
    <source>
        <dbReference type="EMBL" id="AMW04285.1"/>
    </source>
</evidence>
<dbReference type="SUPFAM" id="SSF52266">
    <property type="entry name" value="SGNH hydrolase"/>
    <property type="match status" value="1"/>
</dbReference>
<dbReference type="SUPFAM" id="SSF48452">
    <property type="entry name" value="TPR-like"/>
    <property type="match status" value="1"/>
</dbReference>
<gene>
    <name evidence="1" type="ORF">GEMMAAP_04425</name>
</gene>
<dbReference type="InterPro" id="IPR011990">
    <property type="entry name" value="TPR-like_helical_dom_sf"/>
</dbReference>
<reference evidence="1 2" key="2">
    <citation type="journal article" date="2016" name="Environ. Microbiol. Rep.">
        <title>Metagenomic evidence for the presence of phototrophic Gemmatimonadetes bacteria in diverse environments.</title>
        <authorList>
            <person name="Zeng Y."/>
            <person name="Baumbach J."/>
            <person name="Barbosa E.G."/>
            <person name="Azevedo V."/>
            <person name="Zhang C."/>
            <person name="Koblizek M."/>
        </authorList>
    </citation>
    <scope>NUCLEOTIDE SEQUENCE [LARGE SCALE GENOMIC DNA]</scope>
    <source>
        <strain evidence="1 2">AP64</strain>
    </source>
</reference>
<evidence type="ECO:0000313" key="2">
    <source>
        <dbReference type="Proteomes" id="UP000076404"/>
    </source>
</evidence>
<proteinExistence type="predicted"/>
<dbReference type="EMBL" id="CP011454">
    <property type="protein sequence ID" value="AMW04285.1"/>
    <property type="molecule type" value="Genomic_DNA"/>
</dbReference>
<dbReference type="KEGG" id="gph:GEMMAAP_04425"/>
<dbReference type="Gene3D" id="1.25.40.10">
    <property type="entry name" value="Tetratricopeptide repeat domain"/>
    <property type="match status" value="1"/>
</dbReference>